<comment type="caution">
    <text evidence="1">The sequence shown here is derived from an EMBL/GenBank/DDBJ whole genome shotgun (WGS) entry which is preliminary data.</text>
</comment>
<sequence length="483" mass="55215">MRELWGADKLEAQLAAAKDDLRGLEKNIRKILGRDSQPDGENGSFQNQKQQQQQPSPRVPQKRPLQEDRRRQPQEFTNNGFPTKRRWSGGPNAEPKTVFSRLSARVSSTADDSGDEDDAGYRPAVSSRVIATPREIPSRQDVMRRESTDERSKQRNRRMFGALLGTLQKFRQEETKLKAKEDKKAEVEARVEEAKRKEKEELKRERQQLFLNRKQQLAQVKALETKLARSKQYQDWRSAQIPLLNFIKTKTNPPIYYLPKRSTPETDALIQESSKALKAEIDRREKMLIEELEEIEGRSTSGKNAQHNRSTSVSENQDQSMTEEPEEEENRDPNLDQDGDAVMADAPEEQTQITNHSEHSEGMNTAASDLDKNEVVKESETQIVRDDPVHREIQDEHEDYMHHDDPVDNLEREVVLTHADAPNERAEPENSSVNQELATVHDSHDVEETKPSEAANQNVKESDSESDSESSSSSDSESDKDDN</sequence>
<proteinExistence type="predicted"/>
<keyword evidence="2" id="KW-1185">Reference proteome</keyword>
<dbReference type="EMBL" id="CM056743">
    <property type="protein sequence ID" value="KAJ8670435.1"/>
    <property type="molecule type" value="Genomic_DNA"/>
</dbReference>
<accession>A0ACC2NGV0</accession>
<organism evidence="1 2">
    <name type="scientific">Eretmocerus hayati</name>
    <dbReference type="NCBI Taxonomy" id="131215"/>
    <lineage>
        <taxon>Eukaryota</taxon>
        <taxon>Metazoa</taxon>
        <taxon>Ecdysozoa</taxon>
        <taxon>Arthropoda</taxon>
        <taxon>Hexapoda</taxon>
        <taxon>Insecta</taxon>
        <taxon>Pterygota</taxon>
        <taxon>Neoptera</taxon>
        <taxon>Endopterygota</taxon>
        <taxon>Hymenoptera</taxon>
        <taxon>Apocrita</taxon>
        <taxon>Proctotrupomorpha</taxon>
        <taxon>Chalcidoidea</taxon>
        <taxon>Aphelinidae</taxon>
        <taxon>Aphelininae</taxon>
        <taxon>Eretmocerus</taxon>
    </lineage>
</organism>
<protein>
    <submittedName>
        <fullName evidence="1">Uncharacterized protein</fullName>
    </submittedName>
</protein>
<evidence type="ECO:0000313" key="1">
    <source>
        <dbReference type="EMBL" id="KAJ8670435.1"/>
    </source>
</evidence>
<name>A0ACC2NGV0_9HYME</name>
<reference evidence="1" key="1">
    <citation type="submission" date="2023-04" db="EMBL/GenBank/DDBJ databases">
        <title>A chromosome-level genome assembly of the parasitoid wasp Eretmocerus hayati.</title>
        <authorList>
            <person name="Zhong Y."/>
            <person name="Liu S."/>
            <person name="Liu Y."/>
        </authorList>
    </citation>
    <scope>NUCLEOTIDE SEQUENCE</scope>
    <source>
        <strain evidence="1">ZJU_SS_LIU_2023</strain>
    </source>
</reference>
<dbReference type="Proteomes" id="UP001239111">
    <property type="component" value="Chromosome 3"/>
</dbReference>
<evidence type="ECO:0000313" key="2">
    <source>
        <dbReference type="Proteomes" id="UP001239111"/>
    </source>
</evidence>
<gene>
    <name evidence="1" type="ORF">QAD02_001694</name>
</gene>